<feature type="domain" description="NADPH-dependent FMN reductase-like" evidence="4">
    <location>
        <begin position="4"/>
        <end position="154"/>
    </location>
</feature>
<evidence type="ECO:0000259" key="4">
    <source>
        <dbReference type="Pfam" id="PF03358"/>
    </source>
</evidence>
<dbReference type="InterPro" id="IPR023932">
    <property type="entry name" value="CE1759_FMN_reduct"/>
</dbReference>
<dbReference type="Proteomes" id="UP000290439">
    <property type="component" value="Chromosome"/>
</dbReference>
<evidence type="ECO:0000256" key="2">
    <source>
        <dbReference type="ARBA" id="ARBA00022643"/>
    </source>
</evidence>
<name>A0A4V6IC97_9NOCA</name>
<dbReference type="EMBL" id="LR215973">
    <property type="protein sequence ID" value="VFA98743.1"/>
    <property type="molecule type" value="Genomic_DNA"/>
</dbReference>
<dbReference type="Gene3D" id="3.40.50.360">
    <property type="match status" value="1"/>
</dbReference>
<dbReference type="InterPro" id="IPR029039">
    <property type="entry name" value="Flavoprotein-like_sf"/>
</dbReference>
<accession>A0A4V6IC97</accession>
<dbReference type="InterPro" id="IPR005025">
    <property type="entry name" value="FMN_Rdtase-like_dom"/>
</dbReference>
<reference evidence="5 6" key="1">
    <citation type="submission" date="2019-02" db="EMBL/GenBank/DDBJ databases">
        <authorList>
            <consortium name="Pathogen Informatics"/>
        </authorList>
    </citation>
    <scope>NUCLEOTIDE SEQUENCE [LARGE SCALE GENOMIC DNA]</scope>
    <source>
        <strain evidence="5 6">3012STDY6756504</strain>
    </source>
</reference>
<keyword evidence="2" id="KW-0288">FMN</keyword>
<sequence length="233" mass="24344">MTRRVVVLTAGLSQPSSSRLLADQLADAVSAAVTARGEAVEFEVVELRELATELATTTITGGLPTAAVAEIRDKVSAADGVIAVTPVFAASYSGLFKMFIDVLDPEALNGMPVLIAATAGTPRHSLVLDHAMRPLFTYLRAVVIPTGIFAATEDFGSAGLAERVRRAAAEFATLVVAEQNAVAGFVPEQPRRQRHSGNSLATPAPFAELLAGHTGAVAASNTRHDRPGLRPHS</sequence>
<evidence type="ECO:0000256" key="3">
    <source>
        <dbReference type="ARBA" id="ARBA00023002"/>
    </source>
</evidence>
<evidence type="ECO:0000313" key="5">
    <source>
        <dbReference type="EMBL" id="VFA98743.1"/>
    </source>
</evidence>
<keyword evidence="1" id="KW-0285">Flavoprotein</keyword>
<protein>
    <submittedName>
        <fullName evidence="5">FMN reductase (NADPH)</fullName>
        <ecNumber evidence="5">1.5.1.38</ecNumber>
    </submittedName>
</protein>
<dbReference type="AlphaFoldDB" id="A0A4V6IC97"/>
<dbReference type="InterPro" id="IPR051814">
    <property type="entry name" value="NAD(P)H-dep_FMN_reductase"/>
</dbReference>
<dbReference type="GO" id="GO:0052873">
    <property type="term" value="F:FMN reductase (NADPH) activity"/>
    <property type="evidence" value="ECO:0007669"/>
    <property type="project" value="UniProtKB-EC"/>
</dbReference>
<evidence type="ECO:0000313" key="6">
    <source>
        <dbReference type="Proteomes" id="UP000290439"/>
    </source>
</evidence>
<dbReference type="PANTHER" id="PTHR43408">
    <property type="entry name" value="FMN REDUCTASE (NADPH)"/>
    <property type="match status" value="1"/>
</dbReference>
<gene>
    <name evidence="5" type="primary">ssuE_1</name>
    <name evidence="5" type="ORF">NCTC10797_02519</name>
</gene>
<dbReference type="Pfam" id="PF03358">
    <property type="entry name" value="FMN_red"/>
    <property type="match status" value="1"/>
</dbReference>
<keyword evidence="3 5" id="KW-0560">Oxidoreductase</keyword>
<dbReference type="EC" id="1.5.1.38" evidence="5"/>
<evidence type="ECO:0000256" key="1">
    <source>
        <dbReference type="ARBA" id="ARBA00022630"/>
    </source>
</evidence>
<dbReference type="PANTHER" id="PTHR43408:SF2">
    <property type="entry name" value="FMN REDUCTASE (NADPH)"/>
    <property type="match status" value="1"/>
</dbReference>
<dbReference type="RefSeq" id="WP_130917258.1">
    <property type="nucleotide sequence ID" value="NZ_JADLPK010000010.1"/>
</dbReference>
<dbReference type="NCBIfam" id="TIGR04037">
    <property type="entry name" value="LLM_duo_CE1759"/>
    <property type="match status" value="1"/>
</dbReference>
<dbReference type="SUPFAM" id="SSF52218">
    <property type="entry name" value="Flavoproteins"/>
    <property type="match status" value="1"/>
</dbReference>
<organism evidence="5 6">
    <name type="scientific">Nocardia cyriacigeorgica</name>
    <dbReference type="NCBI Taxonomy" id="135487"/>
    <lineage>
        <taxon>Bacteria</taxon>
        <taxon>Bacillati</taxon>
        <taxon>Actinomycetota</taxon>
        <taxon>Actinomycetes</taxon>
        <taxon>Mycobacteriales</taxon>
        <taxon>Nocardiaceae</taxon>
        <taxon>Nocardia</taxon>
    </lineage>
</organism>
<proteinExistence type="predicted"/>